<comment type="caution">
    <text evidence="1">The sequence shown here is derived from an EMBL/GenBank/DDBJ whole genome shotgun (WGS) entry which is preliminary data.</text>
</comment>
<evidence type="ECO:0000313" key="1">
    <source>
        <dbReference type="EMBL" id="KAJ3545117.1"/>
    </source>
</evidence>
<proteinExistence type="predicted"/>
<sequence length="573" mass="63060">MQATDRRVPQGALSLVRGATTPELLHLTFGQLLEQQAAKYGTKDAVLMGWTGARLSFDELNRRTKIVARGLLAMGVQKGDRVAVFSGDDERFIDLFFAAGRIGVVLVILNKTYTVSEVLRALKHTEPSVLFIADIVNRKPVNPILERLATEERRLKHVVMMRSEGIPEQTLSRWEDVVQCSSSVSASDLQRVEDSVDCHSMVNFQFTSGTTGSPKAVMLSQFNIINNGFTIGSYLKLVPEDVLCCGPPLFHCFGLVAGLMATFTHGAAVGFAGRDFDPAQVVDMLVREKCTALHGVPTMFIAVLKQMDQVGANVNTIRTGIAAGTKIPPALLEEVQRRLGYKHIAITYGMTETSPASFMTETTDGLEQKLETVGKVLPHVAAKVVDADNRILPIGARGELCISGYLLQKGYFKNPEKTAEVMIRDEDGVLWMHTGDEASIDEQGYCRITGRIKDIIIRGGENIYPPEIEERLIQHPSLTNASVVGVKDERYGEAVTAFLNVRPGHEKPSPQELRSWVQKELGRHKAPKHIIWVGPGEAVQDYPITGTGKIRKDLLRDMGNNIIDTVQVPAPRL</sequence>
<accession>A0ACC1SRZ6</accession>
<dbReference type="Proteomes" id="UP001148629">
    <property type="component" value="Unassembled WGS sequence"/>
</dbReference>
<name>A0ACC1SRZ6_9HYPO</name>
<organism evidence="1 2">
    <name type="scientific">Fusarium decemcellulare</name>
    <dbReference type="NCBI Taxonomy" id="57161"/>
    <lineage>
        <taxon>Eukaryota</taxon>
        <taxon>Fungi</taxon>
        <taxon>Dikarya</taxon>
        <taxon>Ascomycota</taxon>
        <taxon>Pezizomycotina</taxon>
        <taxon>Sordariomycetes</taxon>
        <taxon>Hypocreomycetidae</taxon>
        <taxon>Hypocreales</taxon>
        <taxon>Nectriaceae</taxon>
        <taxon>Fusarium</taxon>
        <taxon>Fusarium decemcellulare species complex</taxon>
    </lineage>
</organism>
<dbReference type="EMBL" id="JANRMS010000163">
    <property type="protein sequence ID" value="KAJ3545117.1"/>
    <property type="molecule type" value="Genomic_DNA"/>
</dbReference>
<protein>
    <submittedName>
        <fullName evidence="1">Uncharacterized protein</fullName>
    </submittedName>
</protein>
<gene>
    <name evidence="1" type="ORF">NM208_g2673</name>
</gene>
<keyword evidence="2" id="KW-1185">Reference proteome</keyword>
<reference evidence="1" key="1">
    <citation type="submission" date="2022-08" db="EMBL/GenBank/DDBJ databases">
        <title>Genome Sequence of Fusarium decemcellulare.</title>
        <authorList>
            <person name="Buettner E."/>
        </authorList>
    </citation>
    <scope>NUCLEOTIDE SEQUENCE</scope>
    <source>
        <strain evidence="1">Babe19</strain>
    </source>
</reference>
<evidence type="ECO:0000313" key="2">
    <source>
        <dbReference type="Proteomes" id="UP001148629"/>
    </source>
</evidence>